<dbReference type="SUPFAM" id="SSF53335">
    <property type="entry name" value="S-adenosyl-L-methionine-dependent methyltransferases"/>
    <property type="match status" value="1"/>
</dbReference>
<dbReference type="PANTHER" id="PTHR22807">
    <property type="entry name" value="NOP2 YEAST -RELATED NOL1/NOP2/FMU SUN DOMAIN-CONTAINING"/>
    <property type="match status" value="1"/>
</dbReference>
<comment type="caution">
    <text evidence="5">Lacks conserved residue(s) required for the propagation of feature annotation.</text>
</comment>
<dbReference type="HOGENOM" id="CLU_005316_0_4_7"/>
<keyword evidence="8" id="KW-1185">Reference proteome</keyword>
<dbReference type="InterPro" id="IPR023267">
    <property type="entry name" value="RCMT"/>
</dbReference>
<dbReference type="EMBL" id="CP001940">
    <property type="protein sequence ID" value="ADH86969.1"/>
    <property type="molecule type" value="Genomic_DNA"/>
</dbReference>
<dbReference type="AlphaFoldDB" id="D6Z6Y2"/>
<evidence type="ECO:0000256" key="4">
    <source>
        <dbReference type="ARBA" id="ARBA00022884"/>
    </source>
</evidence>
<dbReference type="GO" id="GO:0008173">
    <property type="term" value="F:RNA methyltransferase activity"/>
    <property type="evidence" value="ECO:0007669"/>
    <property type="project" value="InterPro"/>
</dbReference>
<dbReference type="Proteomes" id="UP000001508">
    <property type="component" value="Chromosome"/>
</dbReference>
<dbReference type="PROSITE" id="PS51686">
    <property type="entry name" value="SAM_MT_RSMB_NOP"/>
    <property type="match status" value="1"/>
</dbReference>
<dbReference type="GO" id="GO:0006355">
    <property type="term" value="P:regulation of DNA-templated transcription"/>
    <property type="evidence" value="ECO:0007669"/>
    <property type="project" value="InterPro"/>
</dbReference>
<dbReference type="InterPro" id="IPR006027">
    <property type="entry name" value="NusB_RsmB_TIM44"/>
</dbReference>
<dbReference type="STRING" id="589865.DaAHT2_2304"/>
<feature type="binding site" evidence="5">
    <location>
        <position position="326"/>
    </location>
    <ligand>
        <name>S-adenosyl-L-methionine</name>
        <dbReference type="ChEBI" id="CHEBI:59789"/>
    </ligand>
</feature>
<evidence type="ECO:0000256" key="3">
    <source>
        <dbReference type="ARBA" id="ARBA00022691"/>
    </source>
</evidence>
<evidence type="ECO:0000259" key="6">
    <source>
        <dbReference type="PROSITE" id="PS51686"/>
    </source>
</evidence>
<protein>
    <submittedName>
        <fullName evidence="7">Sun protein</fullName>
    </submittedName>
</protein>
<dbReference type="OrthoDB" id="9810297at2"/>
<dbReference type="Pfam" id="PF22458">
    <property type="entry name" value="RsmF-B_ferredox"/>
    <property type="match status" value="1"/>
</dbReference>
<feature type="binding site" evidence="5">
    <location>
        <position position="376"/>
    </location>
    <ligand>
        <name>S-adenosyl-L-methionine</name>
        <dbReference type="ChEBI" id="CHEBI:59789"/>
    </ligand>
</feature>
<evidence type="ECO:0000256" key="2">
    <source>
        <dbReference type="ARBA" id="ARBA00022679"/>
    </source>
</evidence>
<dbReference type="InterPro" id="IPR029063">
    <property type="entry name" value="SAM-dependent_MTases_sf"/>
</dbReference>
<feature type="binding site" evidence="5">
    <location>
        <position position="300"/>
    </location>
    <ligand>
        <name>S-adenosyl-L-methionine</name>
        <dbReference type="ChEBI" id="CHEBI:59789"/>
    </ligand>
</feature>
<dbReference type="InterPro" id="IPR049560">
    <property type="entry name" value="MeTrfase_RsmB-F_NOP2_cat"/>
</dbReference>
<dbReference type="PANTHER" id="PTHR22807:SF53">
    <property type="entry name" value="RIBOSOMAL RNA SMALL SUBUNIT METHYLTRANSFERASE B-RELATED"/>
    <property type="match status" value="1"/>
</dbReference>
<reference evidence="8" key="1">
    <citation type="submission" date="2010-02" db="EMBL/GenBank/DDBJ databases">
        <title>Complete sequence of Desulfurivibrio alkaliphilus AHT2.</title>
        <authorList>
            <consortium name="US DOE Joint Genome Institute"/>
            <person name="Pitluck S."/>
            <person name="Chertkov O."/>
            <person name="Detter J.C."/>
            <person name="Han C."/>
            <person name="Tapia R."/>
            <person name="Larimer F."/>
            <person name="Land M."/>
            <person name="Hauser L."/>
            <person name="Kyrpides N."/>
            <person name="Mikhailova N."/>
            <person name="Sorokin D.Y."/>
            <person name="Muyzer G."/>
            <person name="Woyke T."/>
        </authorList>
    </citation>
    <scope>NUCLEOTIDE SEQUENCE [LARGE SCALE GENOMIC DNA]</scope>
    <source>
        <strain evidence="8">DSM 19089 / UNIQEM U267 / AHT2</strain>
    </source>
</reference>
<comment type="similarity">
    <text evidence="5">Belongs to the class I-like SAM-binding methyltransferase superfamily. RsmB/NOP family.</text>
</comment>
<dbReference type="InParanoid" id="D6Z6Y2"/>
<dbReference type="InterPro" id="IPR054728">
    <property type="entry name" value="RsmB-like_ferredoxin"/>
</dbReference>
<dbReference type="GO" id="GO:0001510">
    <property type="term" value="P:RNA methylation"/>
    <property type="evidence" value="ECO:0007669"/>
    <property type="project" value="InterPro"/>
</dbReference>
<accession>D6Z6Y2</accession>
<keyword evidence="1 5" id="KW-0489">Methyltransferase</keyword>
<dbReference type="FunCoup" id="D6Z6Y2">
    <property type="interactions" value="437"/>
</dbReference>
<evidence type="ECO:0000256" key="1">
    <source>
        <dbReference type="ARBA" id="ARBA00022603"/>
    </source>
</evidence>
<dbReference type="Pfam" id="PF01029">
    <property type="entry name" value="NusB"/>
    <property type="match status" value="1"/>
</dbReference>
<dbReference type="Gene3D" id="3.40.50.150">
    <property type="entry name" value="Vaccinia Virus protein VP39"/>
    <property type="match status" value="1"/>
</dbReference>
<evidence type="ECO:0000313" key="7">
    <source>
        <dbReference type="EMBL" id="ADH86969.1"/>
    </source>
</evidence>
<dbReference type="eggNOG" id="COG0144">
    <property type="taxonomic scope" value="Bacteria"/>
</dbReference>
<keyword evidence="2 5" id="KW-0808">Transferase</keyword>
<organism evidence="7 8">
    <name type="scientific">Desulfurivibrio alkaliphilus (strain DSM 19089 / UNIQEM U267 / AHT2)</name>
    <dbReference type="NCBI Taxonomy" id="589865"/>
    <lineage>
        <taxon>Bacteria</taxon>
        <taxon>Pseudomonadati</taxon>
        <taxon>Thermodesulfobacteriota</taxon>
        <taxon>Desulfobulbia</taxon>
        <taxon>Desulfobulbales</taxon>
        <taxon>Desulfobulbaceae</taxon>
        <taxon>Desulfurivibrio</taxon>
    </lineage>
</organism>
<feature type="domain" description="SAM-dependent MTase RsmB/NOP-type" evidence="6">
    <location>
        <begin position="181"/>
        <end position="492"/>
    </location>
</feature>
<evidence type="ECO:0000313" key="8">
    <source>
        <dbReference type="Proteomes" id="UP000001508"/>
    </source>
</evidence>
<keyword evidence="4 5" id="KW-0694">RNA-binding</keyword>
<dbReference type="PRINTS" id="PR02008">
    <property type="entry name" value="RCMTFAMILY"/>
</dbReference>
<sequence>MKKNRSSSPTAAGEGLRPRQVALEILLQQEQQNRPLDQVLAEYPARRWPSDRRDRQLVRALVYEVLRRRGFLDHVVARYAKHPLAKMKPLTLAALRLGLAQLLYFDRLPPAAAIDETIRALKAARQPRWITGFVNGLLRNAARERAELLRLAAEQCDWLSVPAWLRQRREQQLGQERAYHRSRAENQPPPLVLRVNTAKINCATLAEQLQHNGIEVEESTFAPAALRLPSYHGRVEELPGFNEGWFAVQDEAAQLVTMLLQKEPDPEPGALFLDACAGLGGKTAHLAELLPAESRLVALEPHTGRFALLAENLARLGHKFFKLPPDGPPEELARRLQTAAAGKPAPLLLCPQTLASFARLLDSASVAPAFQGILLDAPCSGLGVVRRHPDIRWNRQPEDLPRYCKQQIALLDQAAKLLAPGGVLVYAVCSNEPEENREVIQALTSRHPELEVTDPRPWLPPPAATLVDDEGYLRSTPETGLDGFFAARLQRGDALESVKKM</sequence>
<dbReference type="eggNOG" id="COG0781">
    <property type="taxonomic scope" value="Bacteria"/>
</dbReference>
<dbReference type="InterPro" id="IPR001678">
    <property type="entry name" value="MeTrfase_RsmB-F_NOP2_dom"/>
</dbReference>
<evidence type="ECO:0000256" key="5">
    <source>
        <dbReference type="PROSITE-ProRule" id="PRU01023"/>
    </source>
</evidence>
<feature type="active site" description="Nucleophile" evidence="5">
    <location>
        <position position="429"/>
    </location>
</feature>
<dbReference type="Gene3D" id="1.10.940.10">
    <property type="entry name" value="NusB-like"/>
    <property type="match status" value="1"/>
</dbReference>
<dbReference type="Pfam" id="PF01189">
    <property type="entry name" value="Methyltr_RsmB-F"/>
    <property type="match status" value="2"/>
</dbReference>
<proteinExistence type="inferred from homology"/>
<keyword evidence="3 5" id="KW-0949">S-adenosyl-L-methionine</keyword>
<gene>
    <name evidence="7" type="ordered locus">DaAHT2_2304</name>
</gene>
<dbReference type="InterPro" id="IPR035926">
    <property type="entry name" value="NusB-like_sf"/>
</dbReference>
<dbReference type="GO" id="GO:0003723">
    <property type="term" value="F:RNA binding"/>
    <property type="evidence" value="ECO:0007669"/>
    <property type="project" value="UniProtKB-UniRule"/>
</dbReference>
<dbReference type="KEGG" id="dak:DaAHT2_2304"/>
<name>D6Z6Y2_DESAT</name>
<dbReference type="SUPFAM" id="SSF48013">
    <property type="entry name" value="NusB-like"/>
    <property type="match status" value="1"/>
</dbReference>